<dbReference type="AlphaFoldDB" id="A0A517Z0A0"/>
<evidence type="ECO:0000256" key="1">
    <source>
        <dbReference type="ARBA" id="ARBA00001954"/>
    </source>
</evidence>
<dbReference type="Pfam" id="PF05721">
    <property type="entry name" value="PhyH"/>
    <property type="match status" value="1"/>
</dbReference>
<dbReference type="PANTHER" id="PTHR20883:SF48">
    <property type="entry name" value="ECTOINE DIOXYGENASE"/>
    <property type="match status" value="1"/>
</dbReference>
<keyword evidence="2" id="KW-0560">Oxidoreductase</keyword>
<proteinExistence type="predicted"/>
<dbReference type="GO" id="GO:0016706">
    <property type="term" value="F:2-oxoglutarate-dependent dioxygenase activity"/>
    <property type="evidence" value="ECO:0007669"/>
    <property type="project" value="UniProtKB-ARBA"/>
</dbReference>
<dbReference type="EMBL" id="CP036275">
    <property type="protein sequence ID" value="QDU35908.1"/>
    <property type="molecule type" value="Genomic_DNA"/>
</dbReference>
<dbReference type="GO" id="GO:0005506">
    <property type="term" value="F:iron ion binding"/>
    <property type="evidence" value="ECO:0007669"/>
    <property type="project" value="UniProtKB-ARBA"/>
</dbReference>
<dbReference type="InterPro" id="IPR008775">
    <property type="entry name" value="Phytyl_CoA_dOase-like"/>
</dbReference>
<comment type="cofactor">
    <cofactor evidence="1">
        <name>Fe(2+)</name>
        <dbReference type="ChEBI" id="CHEBI:29033"/>
    </cofactor>
</comment>
<dbReference type="KEGG" id="mri:Mal4_01900"/>
<name>A0A517Z0A0_9PLAN</name>
<sequence>MTDSDWLRTLEHDGCVMLRNVLDASEIAAMTSALDAAFRADAETSESVRQRSGQVYAVRNVLTICPDILRLWRHPRLVGAVHGVLGRDAGLVRGLFFDKPPDQTWALPWHKDLTIAVRDRPEGSPPGYSPLRRRAGVPHCEPPLEVLESMLTLRIHLDAMTEANGPLEVLPGSHRTGKQLRIDDFDPVTLHAAAGDVLLMRPLLAHCSGKSRPATGQHRRILHLEFAAGPQLAGGLGWSEFHPVTAGA</sequence>
<dbReference type="SUPFAM" id="SSF51197">
    <property type="entry name" value="Clavaminate synthase-like"/>
    <property type="match status" value="1"/>
</dbReference>
<evidence type="ECO:0000313" key="2">
    <source>
        <dbReference type="EMBL" id="QDU35908.1"/>
    </source>
</evidence>
<reference evidence="2 3" key="1">
    <citation type="submission" date="2019-02" db="EMBL/GenBank/DDBJ databases">
        <title>Deep-cultivation of Planctomycetes and their phenomic and genomic characterization uncovers novel biology.</title>
        <authorList>
            <person name="Wiegand S."/>
            <person name="Jogler M."/>
            <person name="Boedeker C."/>
            <person name="Pinto D."/>
            <person name="Vollmers J."/>
            <person name="Rivas-Marin E."/>
            <person name="Kohn T."/>
            <person name="Peeters S.H."/>
            <person name="Heuer A."/>
            <person name="Rast P."/>
            <person name="Oberbeckmann S."/>
            <person name="Bunk B."/>
            <person name="Jeske O."/>
            <person name="Meyerdierks A."/>
            <person name="Storesund J.E."/>
            <person name="Kallscheuer N."/>
            <person name="Luecker S."/>
            <person name="Lage O.M."/>
            <person name="Pohl T."/>
            <person name="Merkel B.J."/>
            <person name="Hornburger P."/>
            <person name="Mueller R.-W."/>
            <person name="Bruemmer F."/>
            <person name="Labrenz M."/>
            <person name="Spormann A.M."/>
            <person name="Op den Camp H."/>
            <person name="Overmann J."/>
            <person name="Amann R."/>
            <person name="Jetten M.S.M."/>
            <person name="Mascher T."/>
            <person name="Medema M.H."/>
            <person name="Devos D.P."/>
            <person name="Kaster A.-K."/>
            <person name="Ovreas L."/>
            <person name="Rohde M."/>
            <person name="Galperin M.Y."/>
            <person name="Jogler C."/>
        </authorList>
    </citation>
    <scope>NUCLEOTIDE SEQUENCE [LARGE SCALE GENOMIC DNA]</scope>
    <source>
        <strain evidence="2 3">Mal4</strain>
    </source>
</reference>
<gene>
    <name evidence="2" type="ORF">Mal4_01900</name>
</gene>
<organism evidence="2 3">
    <name type="scientific">Maioricimonas rarisocia</name>
    <dbReference type="NCBI Taxonomy" id="2528026"/>
    <lineage>
        <taxon>Bacteria</taxon>
        <taxon>Pseudomonadati</taxon>
        <taxon>Planctomycetota</taxon>
        <taxon>Planctomycetia</taxon>
        <taxon>Planctomycetales</taxon>
        <taxon>Planctomycetaceae</taxon>
        <taxon>Maioricimonas</taxon>
    </lineage>
</organism>
<dbReference type="Proteomes" id="UP000320496">
    <property type="component" value="Chromosome"/>
</dbReference>
<dbReference type="Gene3D" id="2.60.120.620">
    <property type="entry name" value="q2cbj1_9rhob like domain"/>
    <property type="match status" value="1"/>
</dbReference>
<keyword evidence="2" id="KW-0223">Dioxygenase</keyword>
<accession>A0A517Z0A0</accession>
<keyword evidence="3" id="KW-1185">Reference proteome</keyword>
<dbReference type="RefSeq" id="WP_145366622.1">
    <property type="nucleotide sequence ID" value="NZ_CP036275.1"/>
</dbReference>
<evidence type="ECO:0000313" key="3">
    <source>
        <dbReference type="Proteomes" id="UP000320496"/>
    </source>
</evidence>
<dbReference type="PANTHER" id="PTHR20883">
    <property type="entry name" value="PHYTANOYL-COA DIOXYGENASE DOMAIN CONTAINING 1"/>
    <property type="match status" value="1"/>
</dbReference>
<protein>
    <submittedName>
        <fullName evidence="2">Phytanoyl-CoA dioxygenase (PhyH)</fullName>
    </submittedName>
</protein>
<dbReference type="OrthoDB" id="9791262at2"/>